<feature type="region of interest" description="Disordered" evidence="1">
    <location>
        <begin position="57"/>
        <end position="77"/>
    </location>
</feature>
<dbReference type="EMBL" id="DVGY01000152">
    <property type="protein sequence ID" value="HIR41501.1"/>
    <property type="molecule type" value="Genomic_DNA"/>
</dbReference>
<dbReference type="Proteomes" id="UP000886749">
    <property type="component" value="Unassembled WGS sequence"/>
</dbReference>
<proteinExistence type="predicted"/>
<evidence type="ECO:0000256" key="1">
    <source>
        <dbReference type="SAM" id="MobiDB-lite"/>
    </source>
</evidence>
<name>A0A9D1ALP9_9FIRM</name>
<evidence type="ECO:0000256" key="2">
    <source>
        <dbReference type="SAM" id="Phobius"/>
    </source>
</evidence>
<organism evidence="3 4">
    <name type="scientific">Candidatus Egerieicola pullicola</name>
    <dbReference type="NCBI Taxonomy" id="2840775"/>
    <lineage>
        <taxon>Bacteria</taxon>
        <taxon>Bacillati</taxon>
        <taxon>Bacillota</taxon>
        <taxon>Clostridia</taxon>
        <taxon>Eubacteriales</taxon>
        <taxon>Oscillospiraceae</taxon>
        <taxon>Oscillospiraceae incertae sedis</taxon>
        <taxon>Candidatus Egerieicola</taxon>
    </lineage>
</organism>
<evidence type="ECO:0000313" key="4">
    <source>
        <dbReference type="Proteomes" id="UP000886749"/>
    </source>
</evidence>
<accession>A0A9D1ALP9</accession>
<gene>
    <name evidence="3" type="ORF">IAB36_06725</name>
</gene>
<reference evidence="3" key="2">
    <citation type="journal article" date="2021" name="PeerJ">
        <title>Extensive microbial diversity within the chicken gut microbiome revealed by metagenomics and culture.</title>
        <authorList>
            <person name="Gilroy R."/>
            <person name="Ravi A."/>
            <person name="Getino M."/>
            <person name="Pursley I."/>
            <person name="Horton D.L."/>
            <person name="Alikhan N.F."/>
            <person name="Baker D."/>
            <person name="Gharbi K."/>
            <person name="Hall N."/>
            <person name="Watson M."/>
            <person name="Adriaenssens E.M."/>
            <person name="Foster-Nyarko E."/>
            <person name="Jarju S."/>
            <person name="Secka A."/>
            <person name="Antonio M."/>
            <person name="Oren A."/>
            <person name="Chaudhuri R.R."/>
            <person name="La Ragione R."/>
            <person name="Hildebrand F."/>
            <person name="Pallen M.J."/>
        </authorList>
    </citation>
    <scope>NUCLEOTIDE SEQUENCE</scope>
    <source>
        <strain evidence="3">CHK184-25365</strain>
    </source>
</reference>
<comment type="caution">
    <text evidence="3">The sequence shown here is derived from an EMBL/GenBank/DDBJ whole genome shotgun (WGS) entry which is preliminary data.</text>
</comment>
<sequence length="353" mass="40398">MTKKKKKLLWILISVGVVVIAAGVALIFWLTREEELQAFLLDVSAYDNVTNSVLKVNNPGADSEGPTPLPRYPASAPEGYEQLRDSADFANRYSTSYQDVYCRENQMVYLSQSYARDQQQVDLLTYAHFETVQFGGREVFCYTEDEYSGAVWLDGDHLMELLVYGTMERDDLLAWVAGVDNQNPVEPATRPLEFVPGYRIQAGTYEDGTPRWEMEFTSIAGNPAPSDNPTQRVFSQAPEGFTLQEEMQDSWEGQYFGWEYQDTGGNRLTLENWTFSDYNPVHTISIWWSNDDDNWENTSPVTVNGREGRLYHQEDASELVWLEEDYVVHLTYEGSATPEQMVAWGEQTMLQPR</sequence>
<keyword evidence="2" id="KW-0812">Transmembrane</keyword>
<keyword evidence="2" id="KW-1133">Transmembrane helix</keyword>
<feature type="transmembrane region" description="Helical" evidence="2">
    <location>
        <begin position="9"/>
        <end position="30"/>
    </location>
</feature>
<evidence type="ECO:0000313" key="3">
    <source>
        <dbReference type="EMBL" id="HIR41501.1"/>
    </source>
</evidence>
<keyword evidence="2" id="KW-0472">Membrane</keyword>
<evidence type="ECO:0008006" key="5">
    <source>
        <dbReference type="Google" id="ProtNLM"/>
    </source>
</evidence>
<dbReference type="AlphaFoldDB" id="A0A9D1ALP9"/>
<reference evidence="3" key="1">
    <citation type="submission" date="2020-10" db="EMBL/GenBank/DDBJ databases">
        <authorList>
            <person name="Gilroy R."/>
        </authorList>
    </citation>
    <scope>NUCLEOTIDE SEQUENCE</scope>
    <source>
        <strain evidence="3">CHK184-25365</strain>
    </source>
</reference>
<protein>
    <recommendedName>
        <fullName evidence="5">DUF4367 domain-containing protein</fullName>
    </recommendedName>
</protein>